<dbReference type="OrthoDB" id="2288098at2759"/>
<feature type="compositionally biased region" description="Pro residues" evidence="2">
    <location>
        <begin position="207"/>
        <end position="219"/>
    </location>
</feature>
<evidence type="ECO:0000256" key="2">
    <source>
        <dbReference type="SAM" id="MobiDB-lite"/>
    </source>
</evidence>
<evidence type="ECO:0000313" key="3">
    <source>
        <dbReference type="EMBL" id="ORX61577.1"/>
    </source>
</evidence>
<evidence type="ECO:0000313" key="4">
    <source>
        <dbReference type="Proteomes" id="UP000242146"/>
    </source>
</evidence>
<keyword evidence="1" id="KW-0175">Coiled coil</keyword>
<dbReference type="EMBL" id="MCGT01000003">
    <property type="protein sequence ID" value="ORX61577.1"/>
    <property type="molecule type" value="Genomic_DNA"/>
</dbReference>
<gene>
    <name evidence="3" type="ORF">DM01DRAFT_1332177</name>
</gene>
<organism evidence="3 4">
    <name type="scientific">Hesseltinella vesiculosa</name>
    <dbReference type="NCBI Taxonomy" id="101127"/>
    <lineage>
        <taxon>Eukaryota</taxon>
        <taxon>Fungi</taxon>
        <taxon>Fungi incertae sedis</taxon>
        <taxon>Mucoromycota</taxon>
        <taxon>Mucoromycotina</taxon>
        <taxon>Mucoromycetes</taxon>
        <taxon>Mucorales</taxon>
        <taxon>Cunninghamellaceae</taxon>
        <taxon>Hesseltinella</taxon>
    </lineage>
</organism>
<comment type="caution">
    <text evidence="3">The sequence shown here is derived from an EMBL/GenBank/DDBJ whole genome shotgun (WGS) entry which is preliminary data.</text>
</comment>
<feature type="region of interest" description="Disordered" evidence="2">
    <location>
        <begin position="195"/>
        <end position="230"/>
    </location>
</feature>
<reference evidence="3 4" key="1">
    <citation type="submission" date="2016-07" db="EMBL/GenBank/DDBJ databases">
        <title>Pervasive Adenine N6-methylation of Active Genes in Fungi.</title>
        <authorList>
            <consortium name="DOE Joint Genome Institute"/>
            <person name="Mondo S.J."/>
            <person name="Dannebaum R.O."/>
            <person name="Kuo R.C."/>
            <person name="Labutti K."/>
            <person name="Haridas S."/>
            <person name="Kuo A."/>
            <person name="Salamov A."/>
            <person name="Ahrendt S.R."/>
            <person name="Lipzen A."/>
            <person name="Sullivan W."/>
            <person name="Andreopoulos W.B."/>
            <person name="Clum A."/>
            <person name="Lindquist E."/>
            <person name="Daum C."/>
            <person name="Ramamoorthy G.K."/>
            <person name="Gryganskyi A."/>
            <person name="Culley D."/>
            <person name="Magnuson J.K."/>
            <person name="James T.Y."/>
            <person name="O'Malley M.A."/>
            <person name="Stajich J.E."/>
            <person name="Spatafora J.W."/>
            <person name="Visel A."/>
            <person name="Grigoriev I.V."/>
        </authorList>
    </citation>
    <scope>NUCLEOTIDE SEQUENCE [LARGE SCALE GENOMIC DNA]</scope>
    <source>
        <strain evidence="3 4">NRRL 3301</strain>
    </source>
</reference>
<keyword evidence="4" id="KW-1185">Reference proteome</keyword>
<dbReference type="AlphaFoldDB" id="A0A1X2GU84"/>
<accession>A0A1X2GU84</accession>
<evidence type="ECO:0000256" key="1">
    <source>
        <dbReference type="SAM" id="Coils"/>
    </source>
</evidence>
<proteinExistence type="predicted"/>
<name>A0A1X2GU84_9FUNG</name>
<sequence length="566" mass="64138">MTDSRAHYTHWSTKNKELIDKIYTTESEIERVKQKIKQGQQTLQNIRQNQEERNDTSDTVQAYVELLERIAIHQPPAKLMAITPSPSASSTTSLASAINDLPSSASSHQHELSEQLMDSIALICHKMERLWAKQLDMTNDPVTSKDRLAYRGFANAIELLLKRQSNQEFLSSADALLLQEIDRLVRLDLGPETLTAGATKDKENAPPSTPPPARSPSPSPSTSNNKNKLYKDCSDRIKADQARRFEAILLLEEQLNQGEKRTLHLEHQLETRIRQLYQDKASQDAHIDYIKAYTDSIGTKAATLATENYVETTTQKINNFQPNGNPLSLGNDQHIPEVMRRFAEIQAKINAVKVASDKYKLKLQRDREMAAKVGAEIDRLKEKASNHIYQLFNEEPMDPIQKKPTTHLTNQLSQLFSSSDGKSQDYIYKQALYLLKRRHLLGKKIPDDTIGPEIAALVLSWSEELQEKGFHVSATAEGSDSVDDLANVVSTMTHMVHKTWDEHVEKQSKFLATKMEVMEAIHSTTEKVETLIKERDDILSGKLASDYTIADRNLEEWFQLLEAAKK</sequence>
<feature type="coiled-coil region" evidence="1">
    <location>
        <begin position="15"/>
        <end position="49"/>
    </location>
</feature>
<protein>
    <submittedName>
        <fullName evidence="3">Uncharacterized protein</fullName>
    </submittedName>
</protein>
<dbReference type="Proteomes" id="UP000242146">
    <property type="component" value="Unassembled WGS sequence"/>
</dbReference>